<dbReference type="Gene3D" id="3.30.70.100">
    <property type="match status" value="1"/>
</dbReference>
<protein>
    <submittedName>
        <fullName evidence="2">Glycosyl hydrolase</fullName>
    </submittedName>
</protein>
<evidence type="ECO:0000259" key="1">
    <source>
        <dbReference type="PROSITE" id="PS51725"/>
    </source>
</evidence>
<gene>
    <name evidence="2" type="ORF">Naga_100037g22</name>
</gene>
<reference evidence="2 3" key="1">
    <citation type="journal article" date="2014" name="Mol. Plant">
        <title>Chromosome Scale Genome Assembly and Transcriptome Profiling of Nannochloropsis gaditana in Nitrogen Depletion.</title>
        <authorList>
            <person name="Corteggiani Carpinelli E."/>
            <person name="Telatin A."/>
            <person name="Vitulo N."/>
            <person name="Forcato C."/>
            <person name="D'Angelo M."/>
            <person name="Schiavon R."/>
            <person name="Vezzi A."/>
            <person name="Giacometti G.M."/>
            <person name="Morosinotto T."/>
            <person name="Valle G."/>
        </authorList>
    </citation>
    <scope>NUCLEOTIDE SEQUENCE [LARGE SCALE GENOMIC DNA]</scope>
    <source>
        <strain evidence="2 3">B-31</strain>
    </source>
</reference>
<keyword evidence="2" id="KW-0378">Hydrolase</keyword>
<dbReference type="Pfam" id="PF03992">
    <property type="entry name" value="ABM"/>
    <property type="match status" value="1"/>
</dbReference>
<dbReference type="SUPFAM" id="SSF52218">
    <property type="entry name" value="Flavoproteins"/>
    <property type="match status" value="1"/>
</dbReference>
<dbReference type="SUPFAM" id="SSF52317">
    <property type="entry name" value="Class I glutamine amidotransferase-like"/>
    <property type="match status" value="1"/>
</dbReference>
<sequence>MAATSSNSIGPVHVLVSGTTGWMGGELARSLVARGCRVTGVNRRKCTVPGVTAVQADISSPDFTLEGIDRPDVAVHLAGTLGWCSVEQAVNTNIAGSRRFVQAALDAGCRRIVFASSVACIGTCAPTHPPRKLPMAVDHPYEGGPWPYAFSKHACETLIDLLAVEEKNREVDFIVVRIGNTVTDPPKIQHLDGVVDGKQLSWPVPPAVCTPVPYTTAKPEKFPEAALCSVALSDQVDCLLAAVRAPHAAGVRKVACVAPKLYTEKAVPELMASWYGNETAATIDMSYYEVPGHERDPLYDLEPGRRHLGWEPKVDLLTGQRPVLTEKDVASAPDALAESAAEQVAAPATSAGGAQVHVTIVKRVPAASQRRWLAMADELAAATWHEDGCEEYAFVRSSVAPDTFCIVERWASQSHLDAHFETSHFTRLVPALDAISETVELHVSTNALAKRRPPRTTKILVLYDSSTTCTAQMAGLVAEGARQLDHVEVRLRTVPGPDNHWDATSKGVRAHDVPATFADVYWADGVASGSPTNLGCISWRMKKFWDDLSQDGYWPKLEGRVGCSFSSVGGTGGGSELVCMAMNAIMMNFGFSCIGITDYVSFKTTMHYGVQVAKAPRDPVDQMACRRLGRRLAEFAAYYISHRPEAHPLLASKAHDFARWGASAIPPRDADPDELLRLNTAPFTGPIYLPQLSAKGMAKLPQAPALVSLAKDSAGSLVGEKSADRKKVALIYTAMRDYVHDSTPAAATFVALQLAVRGYKPVVSDDAAQLELPTAPAFDLIVMVNNSGQIFDPAREALSRHLEMGKPVLGLHACLASFLDGRDASGATPLGATCMLIQDVFGAHFVNHPPPQKGRVALRRPASDEYAMDTPLRSIPDTYETYDEFFNFRLDPVAFGVAGDVTVVATVDESTYQGGSMGANHPIVWSRKLGAKAARVFYCGLGHFASDYSADGPGNHTAAFIKAGIDYVLGSTTQ</sequence>
<dbReference type="InterPro" id="IPR029062">
    <property type="entry name" value="Class_I_gatase-like"/>
</dbReference>
<dbReference type="AlphaFoldDB" id="W7TQ77"/>
<dbReference type="InterPro" id="IPR011008">
    <property type="entry name" value="Dimeric_a/b-barrel"/>
</dbReference>
<dbReference type="Pfam" id="PF06283">
    <property type="entry name" value="ThuA"/>
    <property type="match status" value="1"/>
</dbReference>
<dbReference type="InterPro" id="IPR029039">
    <property type="entry name" value="Flavoprotein-like_sf"/>
</dbReference>
<dbReference type="Gene3D" id="3.40.50.720">
    <property type="entry name" value="NAD(P)-binding Rossmann-like Domain"/>
    <property type="match status" value="1"/>
</dbReference>
<dbReference type="PANTHER" id="PTHR40469:SF2">
    <property type="entry name" value="GALACTOSE-BINDING DOMAIN-LIKE SUPERFAMILY PROTEIN"/>
    <property type="match status" value="1"/>
</dbReference>
<dbReference type="Pfam" id="PF03358">
    <property type="entry name" value="FMN_red"/>
    <property type="match status" value="1"/>
</dbReference>
<dbReference type="Gene3D" id="3.40.50.360">
    <property type="match status" value="1"/>
</dbReference>
<comment type="caution">
    <text evidence="2">The sequence shown here is derived from an EMBL/GenBank/DDBJ whole genome shotgun (WGS) entry which is preliminary data.</text>
</comment>
<dbReference type="EMBL" id="AZIL01000869">
    <property type="protein sequence ID" value="EWM25643.1"/>
    <property type="molecule type" value="Genomic_DNA"/>
</dbReference>
<dbReference type="Proteomes" id="UP000019335">
    <property type="component" value="Chromosome 10"/>
</dbReference>
<dbReference type="SUPFAM" id="SSF54909">
    <property type="entry name" value="Dimeric alpha+beta barrel"/>
    <property type="match status" value="1"/>
</dbReference>
<keyword evidence="3" id="KW-1185">Reference proteome</keyword>
<evidence type="ECO:0000313" key="2">
    <source>
        <dbReference type="EMBL" id="EWM25643.1"/>
    </source>
</evidence>
<dbReference type="InterPro" id="IPR005025">
    <property type="entry name" value="FMN_Rdtase-like_dom"/>
</dbReference>
<feature type="domain" description="ABM" evidence="1">
    <location>
        <begin position="356"/>
        <end position="444"/>
    </location>
</feature>
<dbReference type="Pfam" id="PF01370">
    <property type="entry name" value="Epimerase"/>
    <property type="match status" value="1"/>
</dbReference>
<dbReference type="InterPro" id="IPR036291">
    <property type="entry name" value="NAD(P)-bd_dom_sf"/>
</dbReference>
<dbReference type="InterPro" id="IPR001509">
    <property type="entry name" value="Epimerase_deHydtase"/>
</dbReference>
<organism evidence="2 3">
    <name type="scientific">Nannochloropsis gaditana</name>
    <dbReference type="NCBI Taxonomy" id="72520"/>
    <lineage>
        <taxon>Eukaryota</taxon>
        <taxon>Sar</taxon>
        <taxon>Stramenopiles</taxon>
        <taxon>Ochrophyta</taxon>
        <taxon>Eustigmatophyceae</taxon>
        <taxon>Eustigmatales</taxon>
        <taxon>Monodopsidaceae</taxon>
        <taxon>Nannochloropsis</taxon>
    </lineage>
</organism>
<dbReference type="PANTHER" id="PTHR40469">
    <property type="entry name" value="SECRETED GLYCOSYL HYDROLASE"/>
    <property type="match status" value="1"/>
</dbReference>
<dbReference type="OrthoDB" id="10262649at2759"/>
<name>W7TQ77_9STRA</name>
<dbReference type="SUPFAM" id="SSF51735">
    <property type="entry name" value="NAD(P)-binding Rossmann-fold domains"/>
    <property type="match status" value="1"/>
</dbReference>
<accession>W7TQ77</accession>
<dbReference type="PROSITE" id="PS51725">
    <property type="entry name" value="ABM"/>
    <property type="match status" value="1"/>
</dbReference>
<dbReference type="CDD" id="cd08946">
    <property type="entry name" value="SDR_e"/>
    <property type="match status" value="1"/>
</dbReference>
<proteinExistence type="predicted"/>
<evidence type="ECO:0000313" key="3">
    <source>
        <dbReference type="Proteomes" id="UP000019335"/>
    </source>
</evidence>
<dbReference type="GO" id="GO:0016491">
    <property type="term" value="F:oxidoreductase activity"/>
    <property type="evidence" value="ECO:0007669"/>
    <property type="project" value="InterPro"/>
</dbReference>
<dbReference type="Gene3D" id="3.40.50.880">
    <property type="match status" value="1"/>
</dbReference>
<dbReference type="InterPro" id="IPR029010">
    <property type="entry name" value="ThuA-like"/>
</dbReference>
<dbReference type="InterPro" id="IPR007138">
    <property type="entry name" value="ABM_dom"/>
</dbReference>
<dbReference type="GO" id="GO:0016787">
    <property type="term" value="F:hydrolase activity"/>
    <property type="evidence" value="ECO:0007669"/>
    <property type="project" value="UniProtKB-KW"/>
</dbReference>